<proteinExistence type="predicted"/>
<feature type="domain" description="SUN" evidence="5">
    <location>
        <begin position="1"/>
        <end position="82"/>
    </location>
</feature>
<keyword evidence="2" id="KW-0812">Transmembrane</keyword>
<keyword evidence="7" id="KW-1185">Reference proteome</keyword>
<reference evidence="6 7" key="1">
    <citation type="journal article" date="2021" name="Genome Biol.">
        <title>AFLAP: assembly-free linkage analysis pipeline using k-mers from genome sequencing data.</title>
        <authorList>
            <person name="Fletcher K."/>
            <person name="Zhang L."/>
            <person name="Gil J."/>
            <person name="Han R."/>
            <person name="Cavanaugh K."/>
            <person name="Michelmore R."/>
        </authorList>
    </citation>
    <scope>NUCLEOTIDE SEQUENCE [LARGE SCALE GENOMIC DNA]</scope>
    <source>
        <strain evidence="6 7">SF5</strain>
    </source>
</reference>
<dbReference type="GO" id="GO:0005635">
    <property type="term" value="C:nuclear envelope"/>
    <property type="evidence" value="ECO:0007669"/>
    <property type="project" value="TreeGrafter"/>
</dbReference>
<dbReference type="RefSeq" id="XP_067814920.1">
    <property type="nucleotide sequence ID" value="XM_067965812.1"/>
</dbReference>
<evidence type="ECO:0000256" key="1">
    <source>
        <dbReference type="ARBA" id="ARBA00004370"/>
    </source>
</evidence>
<dbReference type="Gene3D" id="2.60.120.260">
    <property type="entry name" value="Galactose-binding domain-like"/>
    <property type="match status" value="1"/>
</dbReference>
<evidence type="ECO:0000256" key="2">
    <source>
        <dbReference type="ARBA" id="ARBA00022692"/>
    </source>
</evidence>
<protein>
    <recommendedName>
        <fullName evidence="5">SUN domain-containing protein</fullName>
    </recommendedName>
</protein>
<dbReference type="GO" id="GO:0043495">
    <property type="term" value="F:protein-membrane adaptor activity"/>
    <property type="evidence" value="ECO:0007669"/>
    <property type="project" value="TreeGrafter"/>
</dbReference>
<dbReference type="Proteomes" id="UP000294530">
    <property type="component" value="Unassembled WGS sequence"/>
</dbReference>
<comment type="caution">
    <text evidence="6">The sequence shown here is derived from an EMBL/GenBank/DDBJ whole genome shotgun (WGS) entry which is preliminary data.</text>
</comment>
<keyword evidence="4" id="KW-0472">Membrane</keyword>
<accession>A0A976FEZ0</accession>
<dbReference type="PANTHER" id="PTHR12911:SF8">
    <property type="entry name" value="KLAROID PROTEIN-RELATED"/>
    <property type="match status" value="1"/>
</dbReference>
<evidence type="ECO:0000256" key="4">
    <source>
        <dbReference type="ARBA" id="ARBA00023136"/>
    </source>
</evidence>
<sequence>MSLNTVQSLQGISGHPLRETVEVTPFGNFSYANTGPASQTFKLKLPLNKRSIVDGIMLELLSNHGNHEYTCIYRFRVHGQLA</sequence>
<dbReference type="Pfam" id="PF07738">
    <property type="entry name" value="Sad1_UNC"/>
    <property type="match status" value="1"/>
</dbReference>
<name>A0A976FEZ0_BRELC</name>
<dbReference type="InterPro" id="IPR012919">
    <property type="entry name" value="SUN_dom"/>
</dbReference>
<dbReference type="EMBL" id="SHOA02000001">
    <property type="protein sequence ID" value="TDH65421.1"/>
    <property type="molecule type" value="Genomic_DNA"/>
</dbReference>
<gene>
    <name evidence="6" type="ORF">CCR75_007754</name>
</gene>
<dbReference type="GeneID" id="94351483"/>
<evidence type="ECO:0000313" key="6">
    <source>
        <dbReference type="EMBL" id="TDH65421.1"/>
    </source>
</evidence>
<dbReference type="InterPro" id="IPR045119">
    <property type="entry name" value="SUN1-5"/>
</dbReference>
<evidence type="ECO:0000259" key="5">
    <source>
        <dbReference type="PROSITE" id="PS51469"/>
    </source>
</evidence>
<dbReference type="PROSITE" id="PS51469">
    <property type="entry name" value="SUN"/>
    <property type="match status" value="1"/>
</dbReference>
<dbReference type="GO" id="GO:0016020">
    <property type="term" value="C:membrane"/>
    <property type="evidence" value="ECO:0007669"/>
    <property type="project" value="UniProtKB-SubCell"/>
</dbReference>
<keyword evidence="3" id="KW-1133">Transmembrane helix</keyword>
<dbReference type="AlphaFoldDB" id="A0A976FEZ0"/>
<comment type="subcellular location">
    <subcellularLocation>
        <location evidence="1">Membrane</location>
    </subcellularLocation>
</comment>
<evidence type="ECO:0000256" key="3">
    <source>
        <dbReference type="ARBA" id="ARBA00022989"/>
    </source>
</evidence>
<organism evidence="6 7">
    <name type="scientific">Bremia lactucae</name>
    <name type="common">Lettuce downy mildew</name>
    <dbReference type="NCBI Taxonomy" id="4779"/>
    <lineage>
        <taxon>Eukaryota</taxon>
        <taxon>Sar</taxon>
        <taxon>Stramenopiles</taxon>
        <taxon>Oomycota</taxon>
        <taxon>Peronosporomycetes</taxon>
        <taxon>Peronosporales</taxon>
        <taxon>Peronosporaceae</taxon>
        <taxon>Bremia</taxon>
    </lineage>
</organism>
<dbReference type="OrthoDB" id="342281at2759"/>
<dbReference type="PANTHER" id="PTHR12911">
    <property type="entry name" value="SAD1/UNC-84-LIKE PROTEIN-RELATED"/>
    <property type="match status" value="1"/>
</dbReference>
<evidence type="ECO:0000313" key="7">
    <source>
        <dbReference type="Proteomes" id="UP000294530"/>
    </source>
</evidence>
<dbReference type="KEGG" id="blac:94351483"/>